<dbReference type="EMBL" id="QNBE01000082">
    <property type="protein sequence ID" value="RKX69479.1"/>
    <property type="molecule type" value="Genomic_DNA"/>
</dbReference>
<dbReference type="InterPro" id="IPR017850">
    <property type="entry name" value="Alkaline_phosphatase_core_sf"/>
</dbReference>
<dbReference type="NCBIfam" id="NF003160">
    <property type="entry name" value="PRK04135.1"/>
    <property type="match status" value="1"/>
</dbReference>
<dbReference type="Pfam" id="PF01676">
    <property type="entry name" value="Metalloenzyme"/>
    <property type="match status" value="1"/>
</dbReference>
<dbReference type="SUPFAM" id="SSF53649">
    <property type="entry name" value="Alkaline phosphatase-like"/>
    <property type="match status" value="1"/>
</dbReference>
<dbReference type="PIRSF" id="PIRSF006392">
    <property type="entry name" value="IPGAM_arch"/>
    <property type="match status" value="1"/>
</dbReference>
<reference evidence="7 8" key="1">
    <citation type="submission" date="2018-06" db="EMBL/GenBank/DDBJ databases">
        <title>Extensive metabolic versatility and redundancy in microbially diverse, dynamic hydrothermal sediments.</title>
        <authorList>
            <person name="Dombrowski N."/>
            <person name="Teske A."/>
            <person name="Baker B.J."/>
        </authorList>
    </citation>
    <scope>NUCLEOTIDE SEQUENCE [LARGE SCALE GENOMIC DNA]</scope>
    <source>
        <strain evidence="7">B36_G15</strain>
    </source>
</reference>
<proteinExistence type="inferred from homology"/>
<comment type="catalytic activity">
    <reaction evidence="1">
        <text>(2R)-2-phosphoglycerate = (2R)-3-phosphoglycerate</text>
        <dbReference type="Rhea" id="RHEA:15901"/>
        <dbReference type="ChEBI" id="CHEBI:58272"/>
        <dbReference type="ChEBI" id="CHEBI:58289"/>
        <dbReference type="EC" id="5.4.2.12"/>
    </reaction>
</comment>
<dbReference type="InterPro" id="IPR006124">
    <property type="entry name" value="Metalloenzyme"/>
</dbReference>
<comment type="similarity">
    <text evidence="4">Belongs to the BPG-independent phosphoglycerate mutase family. A-PGAM subfamily.</text>
</comment>
<organism evidence="7 8">
    <name type="scientific">candidate division WOR-3 bacterium</name>
    <dbReference type="NCBI Taxonomy" id="2052148"/>
    <lineage>
        <taxon>Bacteria</taxon>
        <taxon>Bacteria division WOR-3</taxon>
    </lineage>
</organism>
<dbReference type="InterPro" id="IPR004456">
    <property type="entry name" value="Pglycerate_mutase_ApgM"/>
</dbReference>
<dbReference type="GO" id="GO:0006096">
    <property type="term" value="P:glycolytic process"/>
    <property type="evidence" value="ECO:0007669"/>
    <property type="project" value="UniProtKB-KW"/>
</dbReference>
<evidence type="ECO:0000313" key="8">
    <source>
        <dbReference type="Proteomes" id="UP000268469"/>
    </source>
</evidence>
<evidence type="ECO:0000259" key="6">
    <source>
        <dbReference type="Pfam" id="PF01676"/>
    </source>
</evidence>
<protein>
    <submittedName>
        <fullName evidence="7">Phosphoglycerate mutase</fullName>
    </submittedName>
</protein>
<dbReference type="PANTHER" id="PTHR31209:SF0">
    <property type="entry name" value="METALLOENZYME DOMAIN-CONTAINING PROTEIN"/>
    <property type="match status" value="1"/>
</dbReference>
<accession>A0A660SF86</accession>
<sequence>MIDDLITKSDRKICLLVIDGLGDIPSPTPLEAARTENLDRLTKSSALGLIDPVGPGITPGSGPGHLALFGYDPVETQIGRGLLEALGVGIEVRENDLYLRGNFATQRDGIVVDRRAGRIPTEETVRLCERLKEIDRIEDVEVRIKPGKEHRFVVVFNGEGLSAGVTDADPQKSGKEMVEARPLIPEAEKTARIINRFVELSNKILKGEKRANHVLLRGAATYPKLKTFKERFQLRALAIASYPMYLGIARLVGMETINPGSDLSQLFQTFAEHREEYDFFYLHIKETDKAGEDGDFDKKREIIEAIDQKLPILLEAKPDVLAITGDHSTPVRLRSHSWHPSPLLINSEFAPTDGLSRFTELNCRLGSIGRIRGKELMPLLLANSLRLKKYGA</sequence>
<dbReference type="CDD" id="cd16011">
    <property type="entry name" value="iPGM_like"/>
    <property type="match status" value="1"/>
</dbReference>
<evidence type="ECO:0000256" key="1">
    <source>
        <dbReference type="ARBA" id="ARBA00000370"/>
    </source>
</evidence>
<feature type="domain" description="Metalloenzyme" evidence="6">
    <location>
        <begin position="12"/>
        <end position="381"/>
    </location>
</feature>
<dbReference type="NCBIfam" id="TIGR00306">
    <property type="entry name" value="apgM"/>
    <property type="match status" value="1"/>
</dbReference>
<dbReference type="GO" id="GO:0046872">
    <property type="term" value="F:metal ion binding"/>
    <property type="evidence" value="ECO:0007669"/>
    <property type="project" value="InterPro"/>
</dbReference>
<evidence type="ECO:0000256" key="2">
    <source>
        <dbReference type="ARBA" id="ARBA00002315"/>
    </source>
</evidence>
<dbReference type="GO" id="GO:0004619">
    <property type="term" value="F:phosphoglycerate mutase activity"/>
    <property type="evidence" value="ECO:0007669"/>
    <property type="project" value="UniProtKB-EC"/>
</dbReference>
<evidence type="ECO:0000256" key="3">
    <source>
        <dbReference type="ARBA" id="ARBA00004921"/>
    </source>
</evidence>
<dbReference type="Gene3D" id="3.40.720.10">
    <property type="entry name" value="Alkaline Phosphatase, subunit A"/>
    <property type="match status" value="1"/>
</dbReference>
<evidence type="ECO:0000313" key="7">
    <source>
        <dbReference type="EMBL" id="RKX69479.1"/>
    </source>
</evidence>
<keyword evidence="5" id="KW-0324">Glycolysis</keyword>
<evidence type="ECO:0000256" key="5">
    <source>
        <dbReference type="ARBA" id="ARBA00023152"/>
    </source>
</evidence>
<comment type="function">
    <text evidence="2">Catalyzes the interconversion of 2-phosphoglycerate and 3-phosphoglycerate.</text>
</comment>
<dbReference type="PANTHER" id="PTHR31209">
    <property type="entry name" value="COFACTOR-INDEPENDENT PHOSPHOGLYCERATE MUTASE"/>
    <property type="match status" value="1"/>
</dbReference>
<gene>
    <name evidence="7" type="ORF">DRP53_08055</name>
</gene>
<dbReference type="AlphaFoldDB" id="A0A660SF86"/>
<dbReference type="Proteomes" id="UP000268469">
    <property type="component" value="Unassembled WGS sequence"/>
</dbReference>
<name>A0A660SF86_UNCW3</name>
<comment type="pathway">
    <text evidence="3">Carbohydrate degradation.</text>
</comment>
<evidence type="ECO:0000256" key="4">
    <source>
        <dbReference type="ARBA" id="ARBA00005524"/>
    </source>
</evidence>
<comment type="caution">
    <text evidence="7">The sequence shown here is derived from an EMBL/GenBank/DDBJ whole genome shotgun (WGS) entry which is preliminary data.</text>
</comment>
<dbReference type="Gene3D" id="3.30.70.2130">
    <property type="entry name" value="Metalloenzyme domain"/>
    <property type="match status" value="1"/>
</dbReference>
<dbReference type="Pfam" id="PF10143">
    <property type="entry name" value="PhosphMutase"/>
    <property type="match status" value="1"/>
</dbReference>
<dbReference type="InterPro" id="IPR042253">
    <property type="entry name" value="Pglycerate_mutase_ApgM_sf"/>
</dbReference>